<keyword evidence="2" id="KW-0067">ATP-binding</keyword>
<gene>
    <name evidence="4" type="ORF">MNEG_0325</name>
</gene>
<dbReference type="OrthoDB" id="528861at2759"/>
<name>A0A0D2LMY7_9CHLO</name>
<reference evidence="4 5" key="1">
    <citation type="journal article" date="2013" name="BMC Genomics">
        <title>Reconstruction of the lipid metabolism for the microalga Monoraphidium neglectum from its genome sequence reveals characteristics suitable for biofuel production.</title>
        <authorList>
            <person name="Bogen C."/>
            <person name="Al-Dilaimi A."/>
            <person name="Albersmeier A."/>
            <person name="Wichmann J."/>
            <person name="Grundmann M."/>
            <person name="Rupp O."/>
            <person name="Lauersen K.J."/>
            <person name="Blifernez-Klassen O."/>
            <person name="Kalinowski J."/>
            <person name="Goesmann A."/>
            <person name="Mussgnug J.H."/>
            <person name="Kruse O."/>
        </authorList>
    </citation>
    <scope>NUCLEOTIDE SEQUENCE [LARGE SCALE GENOMIC DNA]</scope>
    <source>
        <strain evidence="4 5">SAG 48.87</strain>
    </source>
</reference>
<dbReference type="GO" id="GO:0005737">
    <property type="term" value="C:cytoplasm"/>
    <property type="evidence" value="ECO:0007669"/>
    <property type="project" value="TreeGrafter"/>
</dbReference>
<dbReference type="PROSITE" id="PS50011">
    <property type="entry name" value="PROTEIN_KINASE_DOM"/>
    <property type="match status" value="1"/>
</dbReference>
<dbReference type="AlphaFoldDB" id="A0A0D2LMY7"/>
<keyword evidence="1" id="KW-0547">Nucleotide-binding</keyword>
<sequence>MDNTLLDDHDPPRIKLCDFGFARNWMGEPEMTTITGTPDYMSPQLLGAKLGLGGPSSKPLYDGTKADIWAAGVMLCVMLIGRFPFEGIEMHNVHNLEDVSAHVWQMQTQATDKWHANPLIAHDCGMLSPDCIDLLDRMFELEEPKRITVAGIKRHPWFNRQLPSQYGGALEQLAREQKAIDQQVATGAFVCRDRDSALKAMVYHAASPYNPDAEGTFTMGGAEGQDGGGDRAGAVRKISLMTQTASARNGAGYLLASQGSRPLGTNSVGAAQAAARAAGVAAAEQEIAAVMGGAAAGGGGGEEEEQARLVPLGAGQASEDGNGWWPAADPETAARAAAAVAAAPAGVVLSAGRAGRQAQELYAH</sequence>
<dbReference type="EMBL" id="KK100243">
    <property type="protein sequence ID" value="KIZ07629.1"/>
    <property type="molecule type" value="Genomic_DNA"/>
</dbReference>
<keyword evidence="5" id="KW-1185">Reference proteome</keyword>
<dbReference type="InterPro" id="IPR011009">
    <property type="entry name" value="Kinase-like_dom_sf"/>
</dbReference>
<dbReference type="PANTHER" id="PTHR24346">
    <property type="entry name" value="MAP/MICROTUBULE AFFINITY-REGULATING KINASE"/>
    <property type="match status" value="1"/>
</dbReference>
<evidence type="ECO:0000259" key="3">
    <source>
        <dbReference type="PROSITE" id="PS50011"/>
    </source>
</evidence>
<dbReference type="PANTHER" id="PTHR24346:SF30">
    <property type="entry name" value="MATERNAL EMBRYONIC LEUCINE ZIPPER KINASE"/>
    <property type="match status" value="1"/>
</dbReference>
<dbReference type="InterPro" id="IPR000719">
    <property type="entry name" value="Prot_kinase_dom"/>
</dbReference>
<evidence type="ECO:0000313" key="4">
    <source>
        <dbReference type="EMBL" id="KIZ07629.1"/>
    </source>
</evidence>
<dbReference type="KEGG" id="mng:MNEG_0325"/>
<evidence type="ECO:0000256" key="1">
    <source>
        <dbReference type="ARBA" id="ARBA00022741"/>
    </source>
</evidence>
<feature type="domain" description="Protein kinase" evidence="3">
    <location>
        <begin position="1"/>
        <end position="158"/>
    </location>
</feature>
<evidence type="ECO:0000313" key="5">
    <source>
        <dbReference type="Proteomes" id="UP000054498"/>
    </source>
</evidence>
<dbReference type="SMART" id="SM00220">
    <property type="entry name" value="S_TKc"/>
    <property type="match status" value="1"/>
</dbReference>
<dbReference type="Pfam" id="PF00069">
    <property type="entry name" value="Pkinase"/>
    <property type="match status" value="1"/>
</dbReference>
<evidence type="ECO:0000256" key="2">
    <source>
        <dbReference type="ARBA" id="ARBA00022840"/>
    </source>
</evidence>
<dbReference type="Gene3D" id="1.10.510.10">
    <property type="entry name" value="Transferase(Phosphotransferase) domain 1"/>
    <property type="match status" value="1"/>
</dbReference>
<dbReference type="Proteomes" id="UP000054498">
    <property type="component" value="Unassembled WGS sequence"/>
</dbReference>
<dbReference type="SUPFAM" id="SSF56112">
    <property type="entry name" value="Protein kinase-like (PK-like)"/>
    <property type="match status" value="1"/>
</dbReference>
<dbReference type="GO" id="GO:0004674">
    <property type="term" value="F:protein serine/threonine kinase activity"/>
    <property type="evidence" value="ECO:0007669"/>
    <property type="project" value="TreeGrafter"/>
</dbReference>
<organism evidence="4 5">
    <name type="scientific">Monoraphidium neglectum</name>
    <dbReference type="NCBI Taxonomy" id="145388"/>
    <lineage>
        <taxon>Eukaryota</taxon>
        <taxon>Viridiplantae</taxon>
        <taxon>Chlorophyta</taxon>
        <taxon>core chlorophytes</taxon>
        <taxon>Chlorophyceae</taxon>
        <taxon>CS clade</taxon>
        <taxon>Sphaeropleales</taxon>
        <taxon>Selenastraceae</taxon>
        <taxon>Monoraphidium</taxon>
    </lineage>
</organism>
<accession>A0A0D2LMY7</accession>
<proteinExistence type="predicted"/>
<dbReference type="GO" id="GO:0035556">
    <property type="term" value="P:intracellular signal transduction"/>
    <property type="evidence" value="ECO:0007669"/>
    <property type="project" value="TreeGrafter"/>
</dbReference>
<dbReference type="GO" id="GO:0005524">
    <property type="term" value="F:ATP binding"/>
    <property type="evidence" value="ECO:0007669"/>
    <property type="project" value="UniProtKB-KW"/>
</dbReference>
<protein>
    <recommendedName>
        <fullName evidence="3">Protein kinase domain-containing protein</fullName>
    </recommendedName>
</protein>
<dbReference type="RefSeq" id="XP_013906648.1">
    <property type="nucleotide sequence ID" value="XM_014051194.1"/>
</dbReference>
<dbReference type="GeneID" id="25726443"/>